<dbReference type="InterPro" id="IPR005119">
    <property type="entry name" value="LysR_subst-bd"/>
</dbReference>
<dbReference type="AlphaFoldDB" id="A0A4V1MS56"/>
<dbReference type="PANTHER" id="PTHR30579:SF7">
    <property type="entry name" value="HTH-TYPE TRANSCRIPTIONAL REGULATOR LRHA-RELATED"/>
    <property type="match status" value="1"/>
</dbReference>
<accession>A0A4V1MS56</accession>
<keyword evidence="2" id="KW-0805">Transcription regulation</keyword>
<evidence type="ECO:0000256" key="3">
    <source>
        <dbReference type="ARBA" id="ARBA00023125"/>
    </source>
</evidence>
<keyword evidence="7" id="KW-1185">Reference proteome</keyword>
<organism evidence="6 7">
    <name type="scientific">Achromobacter aloeverae</name>
    <dbReference type="NCBI Taxonomy" id="1750518"/>
    <lineage>
        <taxon>Bacteria</taxon>
        <taxon>Pseudomonadati</taxon>
        <taxon>Pseudomonadota</taxon>
        <taxon>Betaproteobacteria</taxon>
        <taxon>Burkholderiales</taxon>
        <taxon>Alcaligenaceae</taxon>
        <taxon>Achromobacter</taxon>
    </lineage>
</organism>
<dbReference type="InterPro" id="IPR050176">
    <property type="entry name" value="LTTR"/>
</dbReference>
<dbReference type="InterPro" id="IPR000847">
    <property type="entry name" value="LysR_HTH_N"/>
</dbReference>
<dbReference type="InterPro" id="IPR036388">
    <property type="entry name" value="WH-like_DNA-bd_sf"/>
</dbReference>
<dbReference type="OrthoDB" id="9789529at2"/>
<feature type="domain" description="HTH lysR-type" evidence="5">
    <location>
        <begin position="2"/>
        <end position="59"/>
    </location>
</feature>
<protein>
    <submittedName>
        <fullName evidence="6">LysR family transcriptional regulator</fullName>
    </submittedName>
</protein>
<evidence type="ECO:0000256" key="1">
    <source>
        <dbReference type="ARBA" id="ARBA00009437"/>
    </source>
</evidence>
<dbReference type="PRINTS" id="PR00039">
    <property type="entry name" value="HTHLYSR"/>
</dbReference>
<evidence type="ECO:0000256" key="2">
    <source>
        <dbReference type="ARBA" id="ARBA00023015"/>
    </source>
</evidence>
<keyword evidence="3" id="KW-0238">DNA-binding</keyword>
<dbReference type="SUPFAM" id="SSF53850">
    <property type="entry name" value="Periplasmic binding protein-like II"/>
    <property type="match status" value="1"/>
</dbReference>
<dbReference type="FunFam" id="1.10.10.10:FF:000001">
    <property type="entry name" value="LysR family transcriptional regulator"/>
    <property type="match status" value="1"/>
</dbReference>
<comment type="caution">
    <text evidence="6">The sequence shown here is derived from an EMBL/GenBank/DDBJ whole genome shotgun (WGS) entry which is preliminary data.</text>
</comment>
<dbReference type="Gene3D" id="3.40.190.10">
    <property type="entry name" value="Periplasmic binding protein-like II"/>
    <property type="match status" value="2"/>
</dbReference>
<dbReference type="RefSeq" id="WP_129150577.1">
    <property type="nucleotide sequence ID" value="NZ_JBHSDO010000014.1"/>
</dbReference>
<dbReference type="PROSITE" id="PS50931">
    <property type="entry name" value="HTH_LYSR"/>
    <property type="match status" value="1"/>
</dbReference>
<dbReference type="Pfam" id="PF03466">
    <property type="entry name" value="LysR_substrate"/>
    <property type="match status" value="1"/>
</dbReference>
<reference evidence="6 7" key="1">
    <citation type="journal article" date="2017" name="Int. J. Syst. Evol. Microbiol.">
        <title>Achromobacter aloeverae sp. nov., isolated from the root of Aloe vera (L.) Burm.f.</title>
        <authorList>
            <person name="Kuncharoen N."/>
            <person name="Muramatsu Y."/>
            <person name="Shibata C."/>
            <person name="Kamakura Y."/>
            <person name="Nakagawa Y."/>
            <person name="Tanasupawat S."/>
        </authorList>
    </citation>
    <scope>NUCLEOTIDE SEQUENCE [LARGE SCALE GENOMIC DNA]</scope>
    <source>
        <strain evidence="6 7">AVA-1</strain>
    </source>
</reference>
<evidence type="ECO:0000259" key="5">
    <source>
        <dbReference type="PROSITE" id="PS50931"/>
    </source>
</evidence>
<evidence type="ECO:0000256" key="4">
    <source>
        <dbReference type="ARBA" id="ARBA00023163"/>
    </source>
</evidence>
<dbReference type="Gene3D" id="1.10.10.10">
    <property type="entry name" value="Winged helix-like DNA-binding domain superfamily/Winged helix DNA-binding domain"/>
    <property type="match status" value="1"/>
</dbReference>
<evidence type="ECO:0000313" key="6">
    <source>
        <dbReference type="EMBL" id="RXN90142.1"/>
    </source>
</evidence>
<dbReference type="SUPFAM" id="SSF46785">
    <property type="entry name" value="Winged helix' DNA-binding domain"/>
    <property type="match status" value="1"/>
</dbReference>
<proteinExistence type="inferred from homology"/>
<dbReference type="EMBL" id="PYAL01000003">
    <property type="protein sequence ID" value="RXN90142.1"/>
    <property type="molecule type" value="Genomic_DNA"/>
</dbReference>
<keyword evidence="4" id="KW-0804">Transcription</keyword>
<gene>
    <name evidence="6" type="ORF">C7R54_11420</name>
</gene>
<dbReference type="Pfam" id="PF00126">
    <property type="entry name" value="HTH_1"/>
    <property type="match status" value="1"/>
</dbReference>
<comment type="similarity">
    <text evidence="1">Belongs to the LysR transcriptional regulatory family.</text>
</comment>
<dbReference type="GO" id="GO:0003700">
    <property type="term" value="F:DNA-binding transcription factor activity"/>
    <property type="evidence" value="ECO:0007669"/>
    <property type="project" value="InterPro"/>
</dbReference>
<dbReference type="InterPro" id="IPR036390">
    <property type="entry name" value="WH_DNA-bd_sf"/>
</dbReference>
<sequence length="304" mass="32746">MPDLDLLRSFTSVVDAGGFTRAGERVHRTQSTVSQQIRKLEDRLGCVLFTREGRQIRLTAEGERLLGYARRMLALSAEMQDAVGGGAPAQVVRLGLPDDFAVESLTRALAAFARTRPDVRLSVRCDLSANLGQALQQGDLDVVLLKREPDSGPCMAAWRERLLWVTGAAAPEPCLAPLSLVSRPQGCLYRNRAIHALERDGRRWRIAYESQNLMGIRAALAGGLGVALVDALTLSPDMRILDAGLPEIAECEMALILEPSAGDAARELAELMRGLCDADRRGQPRGAGSDYAAATTGMGKELAA</sequence>
<evidence type="ECO:0000313" key="7">
    <source>
        <dbReference type="Proteomes" id="UP000290849"/>
    </source>
</evidence>
<dbReference type="GO" id="GO:0003677">
    <property type="term" value="F:DNA binding"/>
    <property type="evidence" value="ECO:0007669"/>
    <property type="project" value="UniProtKB-KW"/>
</dbReference>
<name>A0A4V1MS56_9BURK</name>
<dbReference type="Proteomes" id="UP000290849">
    <property type="component" value="Unassembled WGS sequence"/>
</dbReference>
<dbReference type="PANTHER" id="PTHR30579">
    <property type="entry name" value="TRANSCRIPTIONAL REGULATOR"/>
    <property type="match status" value="1"/>
</dbReference>